<dbReference type="PANTHER" id="PTHR42834">
    <property type="entry name" value="ENDONUCLEASE/EXONUCLEASE/PHOSPHATASE FAMILY PROTEIN (AFU_ORTHOLOGUE AFUA_3G09210)"/>
    <property type="match status" value="1"/>
</dbReference>
<evidence type="ECO:0000313" key="3">
    <source>
        <dbReference type="Proteomes" id="UP000319040"/>
    </source>
</evidence>
<sequence>MKQVLIVVVVSLCFIGCKCSSARQGQFQGSHVIAFYNLENLFDTINDPGIRDGEFTPAGSKEWSSERYDSKLINMAKVMADIGSDQGFEGPSIIGLCEMENRNVLEDLIKTKGLAHKNYNVVHMDSPDKRGIDVALLYNPDVFEVKSTHTYPLKIYNEETGNRIFTRDQLLVSGRLQGDKIHIIVNHWPSRYGGRKSSIPFRKEAALLNRHIIDSLLSENKHAKIITMGDLNDDPTDESIAGYLRAHAKRDQLKKGDLYNPLAVNFSKGKGTLFYRGKWNLFDQIVISQGWLRGKKGFGYDSAYIYKKPYLIQQEGNYKGYLLRTYGGKDYLNGYSDHLPVYMVVSAN</sequence>
<evidence type="ECO:0000259" key="1">
    <source>
        <dbReference type="Pfam" id="PF19580"/>
    </source>
</evidence>
<keyword evidence="3" id="KW-1185">Reference proteome</keyword>
<dbReference type="Pfam" id="PF19580">
    <property type="entry name" value="Exo_endo_phos_3"/>
    <property type="match status" value="1"/>
</dbReference>
<protein>
    <recommendedName>
        <fullName evidence="1">Endonuclease/exonuclease/phosphatase domain-containing protein</fullName>
    </recommendedName>
</protein>
<dbReference type="EMBL" id="FXTB01000008">
    <property type="protein sequence ID" value="SMO80125.1"/>
    <property type="molecule type" value="Genomic_DNA"/>
</dbReference>
<dbReference type="RefSeq" id="WP_221929428.1">
    <property type="nucleotide sequence ID" value="NZ_FXTB01000008.1"/>
</dbReference>
<dbReference type="Gene3D" id="3.60.10.10">
    <property type="entry name" value="Endonuclease/exonuclease/phosphatase"/>
    <property type="match status" value="1"/>
</dbReference>
<dbReference type="Proteomes" id="UP000319040">
    <property type="component" value="Unassembled WGS sequence"/>
</dbReference>
<organism evidence="2 3">
    <name type="scientific">Saccharicrinis carchari</name>
    <dbReference type="NCBI Taxonomy" id="1168039"/>
    <lineage>
        <taxon>Bacteria</taxon>
        <taxon>Pseudomonadati</taxon>
        <taxon>Bacteroidota</taxon>
        <taxon>Bacteroidia</taxon>
        <taxon>Marinilabiliales</taxon>
        <taxon>Marinilabiliaceae</taxon>
        <taxon>Saccharicrinis</taxon>
    </lineage>
</organism>
<name>A0A521E843_SACCC</name>
<gene>
    <name evidence="2" type="ORF">SAMN06265379_10821</name>
</gene>
<dbReference type="AlphaFoldDB" id="A0A521E843"/>
<dbReference type="SUPFAM" id="SSF56219">
    <property type="entry name" value="DNase I-like"/>
    <property type="match status" value="1"/>
</dbReference>
<proteinExistence type="predicted"/>
<dbReference type="GO" id="GO:0003824">
    <property type="term" value="F:catalytic activity"/>
    <property type="evidence" value="ECO:0007669"/>
    <property type="project" value="InterPro"/>
</dbReference>
<reference evidence="2 3" key="1">
    <citation type="submission" date="2017-05" db="EMBL/GenBank/DDBJ databases">
        <authorList>
            <person name="Varghese N."/>
            <person name="Submissions S."/>
        </authorList>
    </citation>
    <scope>NUCLEOTIDE SEQUENCE [LARGE SCALE GENOMIC DNA]</scope>
    <source>
        <strain evidence="2 3">DSM 27040</strain>
    </source>
</reference>
<evidence type="ECO:0000313" key="2">
    <source>
        <dbReference type="EMBL" id="SMO80125.1"/>
    </source>
</evidence>
<accession>A0A521E843</accession>
<dbReference type="PANTHER" id="PTHR42834:SF1">
    <property type="entry name" value="ENDONUCLEASE_EXONUCLEASE_PHOSPHATASE FAMILY PROTEIN (AFU_ORTHOLOGUE AFUA_3G09210)"/>
    <property type="match status" value="1"/>
</dbReference>
<dbReference type="InterPro" id="IPR036691">
    <property type="entry name" value="Endo/exonu/phosph_ase_sf"/>
</dbReference>
<dbReference type="InterPro" id="IPR005135">
    <property type="entry name" value="Endo/exonuclease/phosphatase"/>
</dbReference>
<feature type="domain" description="Endonuclease/exonuclease/phosphatase" evidence="1">
    <location>
        <begin position="33"/>
        <end position="345"/>
    </location>
</feature>